<proteinExistence type="predicted"/>
<protein>
    <recommendedName>
        <fullName evidence="4">BZIP domain-containing protein</fullName>
    </recommendedName>
</protein>
<reference evidence="2 3" key="1">
    <citation type="submission" date="2016-06" db="EMBL/GenBank/DDBJ databases">
        <title>Living apart together: crosstalk between the core and supernumerary genomes in a fungal plant pathogen.</title>
        <authorList>
            <person name="Vanheule A."/>
            <person name="Audenaert K."/>
            <person name="Warris S."/>
            <person name="Van De Geest H."/>
            <person name="Schijlen E."/>
            <person name="Hofte M."/>
            <person name="De Saeger S."/>
            <person name="Haesaert G."/>
            <person name="Waalwijk C."/>
            <person name="Van Der Lee T."/>
        </authorList>
    </citation>
    <scope>NUCLEOTIDE SEQUENCE [LARGE SCALE GENOMIC DNA]</scope>
    <source>
        <strain evidence="2 3">2516</strain>
    </source>
</reference>
<comment type="caution">
    <text evidence="2">The sequence shown here is derived from an EMBL/GenBank/DDBJ whole genome shotgun (WGS) entry which is preliminary data.</text>
</comment>
<keyword evidence="1" id="KW-0175">Coiled coil</keyword>
<gene>
    <name evidence="2" type="ORF">FPOA_06921</name>
</gene>
<evidence type="ECO:0008006" key="4">
    <source>
        <dbReference type="Google" id="ProtNLM"/>
    </source>
</evidence>
<dbReference type="CDD" id="cd14686">
    <property type="entry name" value="bZIP"/>
    <property type="match status" value="1"/>
</dbReference>
<name>A0A1B8AJ31_FUSPO</name>
<dbReference type="AlphaFoldDB" id="A0A1B8AJ31"/>
<feature type="coiled-coil region" evidence="1">
    <location>
        <begin position="44"/>
        <end position="88"/>
    </location>
</feature>
<keyword evidence="3" id="KW-1185">Reference proteome</keyword>
<evidence type="ECO:0000313" key="3">
    <source>
        <dbReference type="Proteomes" id="UP000091967"/>
    </source>
</evidence>
<evidence type="ECO:0000256" key="1">
    <source>
        <dbReference type="SAM" id="Coils"/>
    </source>
</evidence>
<dbReference type="EMBL" id="LYXU01000003">
    <property type="protein sequence ID" value="OBS20563.1"/>
    <property type="molecule type" value="Genomic_DNA"/>
</dbReference>
<accession>A0A1B8AJ31</accession>
<sequence>MDHSASTKTIEISNRKVSRRVSNLSTSQIHRKRVSDRNAQRVKRARTKDHIQHLQEEIARLKAQDLAIQELQRRNLALEDELTRLKHNKPPRLPSDIAFSSSVLGITAASAASTLQEGLQSYNHGFNFEQQYTPLPTEWDERCMRTGQGTAVTHNLDLYAEGRDICCTPAGIQNPPLTFSNTVSRRSGVVSYSYDGDIDMGLHIMSLQTLNSSQIYDLGNNGDSYHHWDQMILRDCELRGTLRDLNQTINRD</sequence>
<organism evidence="2 3">
    <name type="scientific">Fusarium poae</name>
    <dbReference type="NCBI Taxonomy" id="36050"/>
    <lineage>
        <taxon>Eukaryota</taxon>
        <taxon>Fungi</taxon>
        <taxon>Dikarya</taxon>
        <taxon>Ascomycota</taxon>
        <taxon>Pezizomycotina</taxon>
        <taxon>Sordariomycetes</taxon>
        <taxon>Hypocreomycetidae</taxon>
        <taxon>Hypocreales</taxon>
        <taxon>Nectriaceae</taxon>
        <taxon>Fusarium</taxon>
    </lineage>
</organism>
<dbReference type="Proteomes" id="UP000091967">
    <property type="component" value="Unassembled WGS sequence"/>
</dbReference>
<evidence type="ECO:0000313" key="2">
    <source>
        <dbReference type="EMBL" id="OBS20563.1"/>
    </source>
</evidence>